<evidence type="ECO:0000256" key="2">
    <source>
        <dbReference type="SAM" id="SignalP"/>
    </source>
</evidence>
<name>A0ABQ0LVB9_MYCCL</name>
<keyword evidence="4" id="KW-1185">Reference proteome</keyword>
<feature type="chain" id="PRO_5046927320" description="Secreted protein" evidence="2">
    <location>
        <begin position="26"/>
        <end position="169"/>
    </location>
</feature>
<accession>A0ABQ0LVB9</accession>
<evidence type="ECO:0000313" key="4">
    <source>
        <dbReference type="Proteomes" id="UP000815677"/>
    </source>
</evidence>
<evidence type="ECO:0008006" key="5">
    <source>
        <dbReference type="Google" id="ProtNLM"/>
    </source>
</evidence>
<evidence type="ECO:0000256" key="1">
    <source>
        <dbReference type="SAM" id="MobiDB-lite"/>
    </source>
</evidence>
<proteinExistence type="predicted"/>
<feature type="signal peptide" evidence="2">
    <location>
        <begin position="1"/>
        <end position="25"/>
    </location>
</feature>
<organism evidence="3 4">
    <name type="scientific">Mycena chlorophos</name>
    <name type="common">Agaric fungus</name>
    <name type="synonym">Agaricus chlorophos</name>
    <dbReference type="NCBI Taxonomy" id="658473"/>
    <lineage>
        <taxon>Eukaryota</taxon>
        <taxon>Fungi</taxon>
        <taxon>Dikarya</taxon>
        <taxon>Basidiomycota</taxon>
        <taxon>Agaricomycotina</taxon>
        <taxon>Agaricomycetes</taxon>
        <taxon>Agaricomycetidae</taxon>
        <taxon>Agaricales</taxon>
        <taxon>Marasmiineae</taxon>
        <taxon>Mycenaceae</taxon>
        <taxon>Mycena</taxon>
    </lineage>
</organism>
<evidence type="ECO:0000313" key="3">
    <source>
        <dbReference type="EMBL" id="GAT55028.1"/>
    </source>
</evidence>
<dbReference type="Proteomes" id="UP000815677">
    <property type="component" value="Unassembled WGS sequence"/>
</dbReference>
<gene>
    <name evidence="3" type="ORF">MCHLO_11839</name>
</gene>
<keyword evidence="2" id="KW-0732">Signal</keyword>
<dbReference type="EMBL" id="DF848868">
    <property type="protein sequence ID" value="GAT55028.1"/>
    <property type="molecule type" value="Genomic_DNA"/>
</dbReference>
<protein>
    <recommendedName>
        <fullName evidence="5">Secreted protein</fullName>
    </recommendedName>
</protein>
<feature type="region of interest" description="Disordered" evidence="1">
    <location>
        <begin position="133"/>
        <end position="169"/>
    </location>
</feature>
<sequence>MLFCAFGERCLLLVASTALWLDSESTKEDVGSGAGLADAARGVKPRSLSLAHPRVSSTDAGQRVRRTIRTPCICASLRSAFAAGTRASTAVAPARIRCLSNTAQHIASSLHCPLASWLSEIYAGGALAPRLGKRTNRAPRRSQSSVYELRAPARLRQSKDDAQNARRTP</sequence>
<feature type="compositionally biased region" description="Basic and acidic residues" evidence="1">
    <location>
        <begin position="157"/>
        <end position="169"/>
    </location>
</feature>
<reference evidence="3" key="1">
    <citation type="submission" date="2014-09" db="EMBL/GenBank/DDBJ databases">
        <title>Genome sequence of the luminous mushroom Mycena chlorophos for searching fungal bioluminescence genes.</title>
        <authorList>
            <person name="Tanaka Y."/>
            <person name="Kasuga D."/>
            <person name="Oba Y."/>
            <person name="Hase S."/>
            <person name="Sato K."/>
            <person name="Oba Y."/>
            <person name="Sakakibara Y."/>
        </authorList>
    </citation>
    <scope>NUCLEOTIDE SEQUENCE</scope>
</reference>